<evidence type="ECO:0000256" key="5">
    <source>
        <dbReference type="ARBA" id="ARBA00022759"/>
    </source>
</evidence>
<protein>
    <recommendedName>
        <fullName evidence="9">CRISPR-associated endoribonuclease Cas2</fullName>
        <ecNumber evidence="9">3.1.-.-</ecNumber>
    </recommendedName>
</protein>
<dbReference type="Pfam" id="PF09827">
    <property type="entry name" value="CRISPR_Cas2"/>
    <property type="match status" value="1"/>
</dbReference>
<dbReference type="NCBIfam" id="TIGR01573">
    <property type="entry name" value="cas2"/>
    <property type="match status" value="1"/>
</dbReference>
<dbReference type="AlphaFoldDB" id="A0A166SNY1"/>
<comment type="similarity">
    <text evidence="2 9">Belongs to the CRISPR-associated endoribonuclease Cas2 protein family.</text>
</comment>
<evidence type="ECO:0000256" key="6">
    <source>
        <dbReference type="ARBA" id="ARBA00022801"/>
    </source>
</evidence>
<keyword evidence="13" id="KW-1185">Reference proteome</keyword>
<evidence type="ECO:0000313" key="11">
    <source>
        <dbReference type="EMBL" id="OBR91516.1"/>
    </source>
</evidence>
<dbReference type="PANTHER" id="PTHR34405:SF1">
    <property type="entry name" value="CRISPR-ASSOCIATED ENDORIBONUCLEASE CAS2"/>
    <property type="match status" value="1"/>
</dbReference>
<dbReference type="RefSeq" id="WP_063601504.1">
    <property type="nucleotide sequence ID" value="NZ_LITQ01000019.1"/>
</dbReference>
<dbReference type="SUPFAM" id="SSF143430">
    <property type="entry name" value="TTP0101/SSO1404-like"/>
    <property type="match status" value="1"/>
</dbReference>
<dbReference type="InterPro" id="IPR019199">
    <property type="entry name" value="Virulence_VapD/CRISPR_Cas2"/>
</dbReference>
<dbReference type="EC" id="3.1.-.-" evidence="9"/>
<comment type="subunit">
    <text evidence="9">Homodimer, forms a heterotetramer with a Cas1 homodimer.</text>
</comment>
<dbReference type="CDD" id="cd09725">
    <property type="entry name" value="Cas2_I_II_III"/>
    <property type="match status" value="1"/>
</dbReference>
<evidence type="ECO:0000256" key="8">
    <source>
        <dbReference type="ARBA" id="ARBA00023118"/>
    </source>
</evidence>
<keyword evidence="4 9" id="KW-0479">Metal-binding</keyword>
<dbReference type="GO" id="GO:0046872">
    <property type="term" value="F:metal ion binding"/>
    <property type="evidence" value="ECO:0007669"/>
    <property type="project" value="UniProtKB-UniRule"/>
</dbReference>
<feature type="binding site" evidence="9">
    <location>
        <position position="15"/>
    </location>
    <ligand>
        <name>Mg(2+)</name>
        <dbReference type="ChEBI" id="CHEBI:18420"/>
        <note>catalytic</note>
    </ligand>
</feature>
<comment type="caution">
    <text evidence="10">The sequence shown here is derived from an EMBL/GenBank/DDBJ whole genome shotgun (WGS) entry which is preliminary data.</text>
</comment>
<keyword evidence="7 9" id="KW-0460">Magnesium</keyword>
<comment type="cofactor">
    <cofactor evidence="1 9">
        <name>Mg(2+)</name>
        <dbReference type="ChEBI" id="CHEBI:18420"/>
    </cofactor>
</comment>
<dbReference type="EMBL" id="LROR01000070">
    <property type="protein sequence ID" value="OBR91516.1"/>
    <property type="molecule type" value="Genomic_DNA"/>
</dbReference>
<reference evidence="11 13" key="2">
    <citation type="journal article" date="2016" name="Front. Microbiol.">
        <title>Industrial Acetogenic Biocatalysts: A Comparative Metabolic and Genomic Analysis.</title>
        <authorList>
            <person name="Bengelsdorf F."/>
            <person name="Poehlein A."/>
            <person name="Sonja S."/>
            <person name="Erz C."/>
            <person name="Hummel T."/>
            <person name="Hoffmeister S."/>
            <person name="Daniel R."/>
            <person name="Durre P."/>
        </authorList>
    </citation>
    <scope>NUCLEOTIDE SEQUENCE [LARGE SCALE GENOMIC DNA]</scope>
    <source>
        <strain evidence="11 13">PTA-10522</strain>
    </source>
</reference>
<dbReference type="Proteomes" id="UP000077384">
    <property type="component" value="Unassembled WGS sequence"/>
</dbReference>
<dbReference type="GO" id="GO:0004521">
    <property type="term" value="F:RNA endonuclease activity"/>
    <property type="evidence" value="ECO:0007669"/>
    <property type="project" value="InterPro"/>
</dbReference>
<dbReference type="EMBL" id="LITQ01000019">
    <property type="protein sequence ID" value="OAA92587.1"/>
    <property type="molecule type" value="Genomic_DNA"/>
</dbReference>
<gene>
    <name evidence="9 10" type="primary">cas2</name>
    <name evidence="11" type="ORF">CLCOS_34360</name>
    <name evidence="10" type="ORF">WX73_00883</name>
</gene>
<sequence length="94" mass="11115">MGKNFNFNYAFVFYDVNEKRVNKVFKVCKKYFHHHQNSVFRGAITTSKMIKLKSELNKIIKDKDFVTIIKLMNDSCFEEDTLGINENNTENLIL</sequence>
<dbReference type="Gene3D" id="3.30.70.240">
    <property type="match status" value="1"/>
</dbReference>
<reference evidence="10 12" key="1">
    <citation type="journal article" date="2015" name="Biotechnol. Bioeng.">
        <title>Genome sequence and phenotypic characterization of Caulobacter segnis.</title>
        <authorList>
            <person name="Patel S."/>
            <person name="Fletcher B."/>
            <person name="Scott D.C."/>
            <person name="Ely B."/>
        </authorList>
    </citation>
    <scope>NUCLEOTIDE SEQUENCE [LARGE SCALE GENOMIC DNA]</scope>
    <source>
        <strain evidence="10 12">PS02</strain>
    </source>
</reference>
<keyword evidence="5 9" id="KW-0255">Endonuclease</keyword>
<keyword evidence="6 9" id="KW-0378">Hydrolase</keyword>
<name>A0A166SNY1_9CLOT</name>
<dbReference type="PANTHER" id="PTHR34405">
    <property type="entry name" value="CRISPR-ASSOCIATED ENDORIBONUCLEASE CAS2"/>
    <property type="match status" value="1"/>
</dbReference>
<evidence type="ECO:0000313" key="13">
    <source>
        <dbReference type="Proteomes" id="UP000093694"/>
    </source>
</evidence>
<organism evidence="10 12">
    <name type="scientific">Clostridium coskatii</name>
    <dbReference type="NCBI Taxonomy" id="1705578"/>
    <lineage>
        <taxon>Bacteria</taxon>
        <taxon>Bacillati</taxon>
        <taxon>Bacillota</taxon>
        <taxon>Clostridia</taxon>
        <taxon>Eubacteriales</taxon>
        <taxon>Clostridiaceae</taxon>
        <taxon>Clostridium</taxon>
    </lineage>
</organism>
<evidence type="ECO:0000256" key="4">
    <source>
        <dbReference type="ARBA" id="ARBA00022723"/>
    </source>
</evidence>
<dbReference type="GO" id="GO:0043571">
    <property type="term" value="P:maintenance of CRISPR repeat elements"/>
    <property type="evidence" value="ECO:0007669"/>
    <property type="project" value="UniProtKB-UniRule"/>
</dbReference>
<dbReference type="PATRIC" id="fig|1705578.3.peg.1268"/>
<evidence type="ECO:0000256" key="7">
    <source>
        <dbReference type="ARBA" id="ARBA00022842"/>
    </source>
</evidence>
<dbReference type="InterPro" id="IPR021127">
    <property type="entry name" value="CRISPR_associated_Cas2"/>
</dbReference>
<proteinExistence type="inferred from homology"/>
<dbReference type="HAMAP" id="MF_01471">
    <property type="entry name" value="Cas2"/>
    <property type="match status" value="1"/>
</dbReference>
<keyword evidence="8 9" id="KW-0051">Antiviral defense</keyword>
<comment type="function">
    <text evidence="9">CRISPR (clustered regularly interspaced short palindromic repeat), is an adaptive immune system that provides protection against mobile genetic elements (viruses, transposable elements and conjugative plasmids). CRISPR clusters contain sequences complementary to antecedent mobile elements and target invading nucleic acids. CRISPR clusters are transcribed and processed into CRISPR RNA (crRNA). Functions as a ssRNA-specific endoribonuclease. Involved in the integration of spacer DNA into the CRISPR cassette.</text>
</comment>
<evidence type="ECO:0000256" key="2">
    <source>
        <dbReference type="ARBA" id="ARBA00009959"/>
    </source>
</evidence>
<evidence type="ECO:0000313" key="10">
    <source>
        <dbReference type="EMBL" id="OAA92587.1"/>
    </source>
</evidence>
<dbReference type="GO" id="GO:0051607">
    <property type="term" value="P:defense response to virus"/>
    <property type="evidence" value="ECO:0007669"/>
    <property type="project" value="UniProtKB-UniRule"/>
</dbReference>
<keyword evidence="3 9" id="KW-0540">Nuclease</keyword>
<evidence type="ECO:0000313" key="12">
    <source>
        <dbReference type="Proteomes" id="UP000077384"/>
    </source>
</evidence>
<evidence type="ECO:0000256" key="3">
    <source>
        <dbReference type="ARBA" id="ARBA00022722"/>
    </source>
</evidence>
<evidence type="ECO:0000256" key="1">
    <source>
        <dbReference type="ARBA" id="ARBA00001946"/>
    </source>
</evidence>
<evidence type="ECO:0000256" key="9">
    <source>
        <dbReference type="HAMAP-Rule" id="MF_01471"/>
    </source>
</evidence>
<accession>A0A166SNY1</accession>
<dbReference type="GO" id="GO:0016787">
    <property type="term" value="F:hydrolase activity"/>
    <property type="evidence" value="ECO:0007669"/>
    <property type="project" value="UniProtKB-KW"/>
</dbReference>
<dbReference type="Proteomes" id="UP000093694">
    <property type="component" value="Unassembled WGS sequence"/>
</dbReference>